<feature type="transmembrane region" description="Helical" evidence="1">
    <location>
        <begin position="85"/>
        <end position="102"/>
    </location>
</feature>
<accession>A0A1J5MWE2</accession>
<reference evidence="2 3" key="1">
    <citation type="submission" date="2015-09" db="EMBL/GenBank/DDBJ databases">
        <title>Genome of Desulfovibrio dechloracetivorans BerOc1, a mercury methylating strain isolated from highly hydrocarbons and metals contaminated coastal sediments.</title>
        <authorList>
            <person name="Goni Urriza M."/>
            <person name="Gassie C."/>
            <person name="Bouchez O."/>
            <person name="Klopp C."/>
            <person name="Ranchou-Peyruse A."/>
            <person name="Remy G."/>
        </authorList>
    </citation>
    <scope>NUCLEOTIDE SEQUENCE [LARGE SCALE GENOMIC DNA]</scope>
    <source>
        <strain evidence="2 3">BerOc1</strain>
    </source>
</reference>
<feature type="transmembrane region" description="Helical" evidence="1">
    <location>
        <begin position="6"/>
        <end position="24"/>
    </location>
</feature>
<proteinExistence type="predicted"/>
<dbReference type="GO" id="GO:0005886">
    <property type="term" value="C:plasma membrane"/>
    <property type="evidence" value="ECO:0007669"/>
    <property type="project" value="TreeGrafter"/>
</dbReference>
<name>A0A1J5MWE2_9BACT</name>
<gene>
    <name evidence="2" type="ORF">BerOc1_02788</name>
</gene>
<keyword evidence="1" id="KW-0472">Membrane</keyword>
<feature type="transmembrane region" description="Helical" evidence="1">
    <location>
        <begin position="45"/>
        <end position="65"/>
    </location>
</feature>
<dbReference type="RefSeq" id="WP_071546248.1">
    <property type="nucleotide sequence ID" value="NZ_LKAQ01000004.1"/>
</dbReference>
<dbReference type="Proteomes" id="UP000181901">
    <property type="component" value="Unassembled WGS sequence"/>
</dbReference>
<feature type="transmembrane region" description="Helical" evidence="1">
    <location>
        <begin position="173"/>
        <end position="194"/>
    </location>
</feature>
<dbReference type="GO" id="GO:0019645">
    <property type="term" value="P:anaerobic electron transport chain"/>
    <property type="evidence" value="ECO:0007669"/>
    <property type="project" value="InterPro"/>
</dbReference>
<keyword evidence="1" id="KW-1133">Transmembrane helix</keyword>
<comment type="caution">
    <text evidence="2">The sequence shown here is derived from an EMBL/GenBank/DDBJ whole genome shotgun (WGS) entry which is preliminary data.</text>
</comment>
<dbReference type="Pfam" id="PF04976">
    <property type="entry name" value="DmsC"/>
    <property type="match status" value="1"/>
</dbReference>
<keyword evidence="3" id="KW-1185">Reference proteome</keyword>
<protein>
    <submittedName>
        <fullName evidence="2">DMSO reductase anchor subunit (DmsC)</fullName>
    </submittedName>
</protein>
<feature type="transmembrane region" description="Helical" evidence="1">
    <location>
        <begin position="109"/>
        <end position="129"/>
    </location>
</feature>
<keyword evidence="1" id="KW-0812">Transmembrane</keyword>
<evidence type="ECO:0000256" key="1">
    <source>
        <dbReference type="SAM" id="Phobius"/>
    </source>
</evidence>
<dbReference type="InterPro" id="IPR007059">
    <property type="entry name" value="DmsC"/>
</dbReference>
<evidence type="ECO:0000313" key="2">
    <source>
        <dbReference type="EMBL" id="OIQ50846.1"/>
    </source>
</evidence>
<sequence length="266" mass="28005">MQSMELPLVLFTVFSQAAIGLTLMRVVRTTADGTGSGDRDARREWGLIAGLMILGMLGSLFHLGHPLYAPTALKHLGTAWLSREVLFAGMFTGVTVLAVLVAGMTGRPWLAWLGTLLGLGVIVSAGMTYAPPALPALNNALPFAFFLTSAVVLGAGFGSWFAGEERAPLMARIFTTALVVGLVLNLAAPCVWLSGGTVMRMTGEAWLGSGFYWAHVAVLLACLGAVWKTRTVPAWLPVLALLGELAGRAGFFADTIHTAANMGGLY</sequence>
<feature type="transmembrane region" description="Helical" evidence="1">
    <location>
        <begin position="141"/>
        <end position="161"/>
    </location>
</feature>
<dbReference type="PANTHER" id="PTHR38095:SF2">
    <property type="entry name" value="ANAEROBIC DIMETHYL SULFOXIDE REDUCTASE CHAIN C"/>
    <property type="match status" value="1"/>
</dbReference>
<feature type="transmembrane region" description="Helical" evidence="1">
    <location>
        <begin position="206"/>
        <end position="227"/>
    </location>
</feature>
<evidence type="ECO:0000313" key="3">
    <source>
        <dbReference type="Proteomes" id="UP000181901"/>
    </source>
</evidence>
<dbReference type="EMBL" id="LKAQ01000004">
    <property type="protein sequence ID" value="OIQ50846.1"/>
    <property type="molecule type" value="Genomic_DNA"/>
</dbReference>
<dbReference type="AlphaFoldDB" id="A0A1J5MWE2"/>
<dbReference type="GO" id="GO:0009389">
    <property type="term" value="F:dimethyl sulfoxide reductase activity"/>
    <property type="evidence" value="ECO:0007669"/>
    <property type="project" value="TreeGrafter"/>
</dbReference>
<dbReference type="GO" id="GO:0009390">
    <property type="term" value="C:dimethyl sulfoxide reductase complex"/>
    <property type="evidence" value="ECO:0007669"/>
    <property type="project" value="TreeGrafter"/>
</dbReference>
<organism evidence="2 3">
    <name type="scientific">Pseudodesulfovibrio hydrargyri</name>
    <dbReference type="NCBI Taxonomy" id="2125990"/>
    <lineage>
        <taxon>Bacteria</taxon>
        <taxon>Pseudomonadati</taxon>
        <taxon>Thermodesulfobacteriota</taxon>
        <taxon>Desulfovibrionia</taxon>
        <taxon>Desulfovibrionales</taxon>
        <taxon>Desulfovibrionaceae</taxon>
    </lineage>
</organism>
<dbReference type="PANTHER" id="PTHR38095">
    <property type="entry name" value="ANAEROBIC DIMETHYL SULFOXIDE REDUCTASE CHAIN YNFH"/>
    <property type="match status" value="1"/>
</dbReference>
<dbReference type="OrthoDB" id="4394845at2"/>